<dbReference type="PIRSF" id="PIRSF000111">
    <property type="entry name" value="ALDH_ADH"/>
    <property type="match status" value="1"/>
</dbReference>
<dbReference type="FunFam" id="1.20.1090.10:FF:000001">
    <property type="entry name" value="Aldehyde-alcohol dehydrogenase"/>
    <property type="match status" value="1"/>
</dbReference>
<dbReference type="KEGG" id="lnn:F0161_01990"/>
<dbReference type="Gene3D" id="3.40.50.1970">
    <property type="match status" value="1"/>
</dbReference>
<dbReference type="Gene3D" id="1.20.1090.10">
    <property type="entry name" value="Dehydroquinate synthase-like - alpha domain"/>
    <property type="match status" value="1"/>
</dbReference>
<dbReference type="InterPro" id="IPR012079">
    <property type="entry name" value="Bifunc_Ald-ADH"/>
</dbReference>
<dbReference type="InterPro" id="IPR018211">
    <property type="entry name" value="ADH_Fe_CS"/>
</dbReference>
<dbReference type="CDD" id="cd07122">
    <property type="entry name" value="ALDH_F20_ACDH"/>
    <property type="match status" value="1"/>
</dbReference>
<keyword evidence="5" id="KW-0511">Multifunctional enzyme</keyword>
<dbReference type="SUPFAM" id="SSF56796">
    <property type="entry name" value="Dehydroquinate synthase-like"/>
    <property type="match status" value="1"/>
</dbReference>
<dbReference type="InterPro" id="IPR039697">
    <property type="entry name" value="Alcohol_dehydrogenase_Fe"/>
</dbReference>
<dbReference type="GO" id="GO:0046872">
    <property type="term" value="F:metal ion binding"/>
    <property type="evidence" value="ECO:0007669"/>
    <property type="project" value="InterPro"/>
</dbReference>
<proteinExistence type="inferred from homology"/>
<dbReference type="Proteomes" id="UP000325295">
    <property type="component" value="Chromosome"/>
</dbReference>
<dbReference type="SUPFAM" id="SSF53720">
    <property type="entry name" value="ALDH-like"/>
    <property type="match status" value="1"/>
</dbReference>
<dbReference type="InterPro" id="IPR016161">
    <property type="entry name" value="Ald_DH/histidinol_DH"/>
</dbReference>
<evidence type="ECO:0000256" key="7">
    <source>
        <dbReference type="ARBA" id="ARBA00035645"/>
    </source>
</evidence>
<dbReference type="RefSeq" id="WP_150203460.1">
    <property type="nucleotide sequence ID" value="NZ_CAUQTN010000089.1"/>
</dbReference>
<dbReference type="PANTHER" id="PTHR11496">
    <property type="entry name" value="ALCOHOL DEHYDROGENASE"/>
    <property type="match status" value="1"/>
</dbReference>
<evidence type="ECO:0000256" key="8">
    <source>
        <dbReference type="PIRNR" id="PIRNR000111"/>
    </source>
</evidence>
<dbReference type="GO" id="GO:0015976">
    <property type="term" value="P:carbon utilization"/>
    <property type="evidence" value="ECO:0007669"/>
    <property type="project" value="InterPro"/>
</dbReference>
<evidence type="ECO:0000256" key="4">
    <source>
        <dbReference type="ARBA" id="ARBA00023027"/>
    </source>
</evidence>
<keyword evidence="2 8" id="KW-0560">Oxidoreductase</keyword>
<name>A0A5P1X3H0_9LACO</name>
<keyword evidence="4" id="KW-0520">NAD</keyword>
<feature type="domain" description="Alcohol dehydrogenase iron-type/glycerol dehydrogenase GldA" evidence="10">
    <location>
        <begin position="463"/>
        <end position="640"/>
    </location>
</feature>
<evidence type="ECO:0000256" key="6">
    <source>
        <dbReference type="ARBA" id="ARBA00035641"/>
    </source>
</evidence>
<comment type="similarity">
    <text evidence="7 8">In the C-terminal section; belongs to the iron-containing alcohol dehydrogenase family.</text>
</comment>
<dbReference type="CDD" id="cd08178">
    <property type="entry name" value="AAD_C"/>
    <property type="match status" value="1"/>
</dbReference>
<evidence type="ECO:0000313" key="13">
    <source>
        <dbReference type="Proteomes" id="UP000325295"/>
    </source>
</evidence>
<dbReference type="Pfam" id="PF00171">
    <property type="entry name" value="Aldedh"/>
    <property type="match status" value="1"/>
</dbReference>
<sequence>MIKEPNSKEVDVTAMIDELVAKGHVALDKMEDFDQEKIDNIVHHMAMTALDQHMHLAKMAWEETGRGVMEDKAIKNMYASEEIWHSIKDLRTVGIIKDDRERQLITVAEPLGVIAGITPVTNPTSTTIFKSLIAVKTRNPIIFAFHPQAQKSSAEAARVLRDAAIDAGAPKDIIQWIETPSLEATTAIINHDGIASILATGGPGMVKAAYSSGKPALGVGPGNGPVYVEKTAHIKRAVNDIIMSKTFDNGMICATENSAVIDDVIYDKVMKEMTDHKAFVIAKKDHKKLADAMFDEKRGGVKGPIAGMSAIAIAKLAGIKVPDDTKVLVAEVTEVGPQEPLSREKLSPVLSVYRAKTQEDAIKICEALLDFGGLGHTAAIQSEDDELITRFGVRVKASRVIVNTPSALGGIGNLYNEMVPSFTLGTGSWGKNSISHNVSAFDLINVKTIAKRRNNMQWVKLPKVYFEKTSVRYLEDMPGVKKVMLITGPSMVKYGYADIVVNELKRRPNGDKIQYEIFSDIEPDPSTDTVQRGLNQIREFEPDTIIALGGGSPLDAAKGMWLFYEHPEADFFGAKQKFLDIRKRTYKLGTPNKAQFVAIPSTSGTGSEVTPFSVITDSKTHVKYPLADYALTPDVAIVDPQFVETVPKKTIAESGLDVLAHATESFVSALASDYTRPWSLQAAKLVFDNLEASYNGDQEAKANMHNASTLAGMAFGNAFLGINHAIAHKLGGEFGLAHGRCIAITFPHVVRYNASEPKKMNPWPKYEYFRANDDYADLARYVGVQGNTNEELIEGFIDKFIKLAHAVDIPLSLKANGVKKADFDKVVDEMAELAYEDQTTTANPVEPLIADLKQIMIDEYDGKNVEKK</sequence>
<evidence type="ECO:0000313" key="12">
    <source>
        <dbReference type="EMBL" id="QER66757.1"/>
    </source>
</evidence>
<dbReference type="Gene3D" id="3.40.605.10">
    <property type="entry name" value="Aldehyde Dehydrogenase, Chain A, domain 1"/>
    <property type="match status" value="1"/>
</dbReference>
<dbReference type="GO" id="GO:0006066">
    <property type="term" value="P:alcohol metabolic process"/>
    <property type="evidence" value="ECO:0007669"/>
    <property type="project" value="InterPro"/>
</dbReference>
<dbReference type="NCBIfam" id="NF010378">
    <property type="entry name" value="PRK13805.1"/>
    <property type="match status" value="1"/>
</dbReference>
<gene>
    <name evidence="12" type="primary">adhE</name>
    <name evidence="12" type="synonym">adhC</name>
    <name evidence="12" type="ORF">F0161_01990</name>
</gene>
<comment type="cofactor">
    <cofactor evidence="1">
        <name>Fe(2+)</name>
        <dbReference type="ChEBI" id="CHEBI:29033"/>
    </cofactor>
</comment>
<keyword evidence="13" id="KW-1185">Reference proteome</keyword>
<dbReference type="FunFam" id="3.40.50.1970:FF:000003">
    <property type="entry name" value="Alcohol dehydrogenase, iron-containing"/>
    <property type="match status" value="1"/>
</dbReference>
<evidence type="ECO:0000259" key="11">
    <source>
        <dbReference type="Pfam" id="PF25137"/>
    </source>
</evidence>
<dbReference type="Pfam" id="PF25137">
    <property type="entry name" value="ADH_Fe_C"/>
    <property type="match status" value="1"/>
</dbReference>
<dbReference type="InterPro" id="IPR034789">
    <property type="entry name" value="AAD_C"/>
</dbReference>
<dbReference type="Pfam" id="PF00465">
    <property type="entry name" value="Fe-ADH"/>
    <property type="match status" value="1"/>
</dbReference>
<dbReference type="AlphaFoldDB" id="A0A5P1X3H0"/>
<evidence type="ECO:0000256" key="1">
    <source>
        <dbReference type="ARBA" id="ARBA00001954"/>
    </source>
</evidence>
<dbReference type="InterPro" id="IPR015590">
    <property type="entry name" value="Aldehyde_DH_dom"/>
</dbReference>
<dbReference type="InterPro" id="IPR016163">
    <property type="entry name" value="Ald_DH_C"/>
</dbReference>
<evidence type="ECO:0000256" key="5">
    <source>
        <dbReference type="ARBA" id="ARBA00023268"/>
    </source>
</evidence>
<dbReference type="PANTHER" id="PTHR11496:SF83">
    <property type="entry name" value="HYDROXYACID-OXOACID TRANSHYDROGENASE, MITOCHONDRIAL"/>
    <property type="match status" value="1"/>
</dbReference>
<dbReference type="OrthoDB" id="9815791at2"/>
<protein>
    <recommendedName>
        <fullName evidence="8">Aldehyde-alcohol dehydrogenase</fullName>
    </recommendedName>
</protein>
<dbReference type="InterPro" id="IPR056798">
    <property type="entry name" value="ADH_Fe_C"/>
</dbReference>
<keyword evidence="3" id="KW-0408">Iron</keyword>
<evidence type="ECO:0000256" key="3">
    <source>
        <dbReference type="ARBA" id="ARBA00023004"/>
    </source>
</evidence>
<comment type="similarity">
    <text evidence="6 8">In the N-terminal section; belongs to the aldehyde dehydrogenase family.</text>
</comment>
<dbReference type="PROSITE" id="PS00913">
    <property type="entry name" value="ADH_IRON_1"/>
    <property type="match status" value="1"/>
</dbReference>
<reference evidence="12 13" key="1">
    <citation type="submission" date="2019-09" db="EMBL/GenBank/DDBJ databases">
        <title>Complete Genome Sequence of Lactobacillus nenjiangensis SH-Y15, isolated from sauerkraut.</title>
        <authorList>
            <person name="Yang H."/>
        </authorList>
    </citation>
    <scope>NUCLEOTIDE SEQUENCE [LARGE SCALE GENOMIC DNA]</scope>
    <source>
        <strain evidence="12 13">SH-Y15</strain>
    </source>
</reference>
<evidence type="ECO:0000256" key="2">
    <source>
        <dbReference type="ARBA" id="ARBA00023002"/>
    </source>
</evidence>
<dbReference type="GO" id="GO:0008774">
    <property type="term" value="F:acetaldehyde dehydrogenase (acetylating) activity"/>
    <property type="evidence" value="ECO:0007669"/>
    <property type="project" value="UniProtKB-UniRule"/>
</dbReference>
<dbReference type="InterPro" id="IPR001670">
    <property type="entry name" value="ADH_Fe/GldA"/>
</dbReference>
<organism evidence="12 13">
    <name type="scientific">Paucilactobacillus nenjiangensis</name>
    <dbReference type="NCBI Taxonomy" id="1296540"/>
    <lineage>
        <taxon>Bacteria</taxon>
        <taxon>Bacillati</taxon>
        <taxon>Bacillota</taxon>
        <taxon>Bacilli</taxon>
        <taxon>Lactobacillales</taxon>
        <taxon>Lactobacillaceae</taxon>
        <taxon>Paucilactobacillus</taxon>
    </lineage>
</organism>
<dbReference type="GO" id="GO:0004022">
    <property type="term" value="F:alcohol dehydrogenase (NAD+) activity"/>
    <property type="evidence" value="ECO:0007669"/>
    <property type="project" value="UniProtKB-UniRule"/>
</dbReference>
<evidence type="ECO:0000259" key="9">
    <source>
        <dbReference type="Pfam" id="PF00171"/>
    </source>
</evidence>
<evidence type="ECO:0000259" key="10">
    <source>
        <dbReference type="Pfam" id="PF00465"/>
    </source>
</evidence>
<accession>A0A5P1X3H0</accession>
<dbReference type="EMBL" id="CP043939">
    <property type="protein sequence ID" value="QER66757.1"/>
    <property type="molecule type" value="Genomic_DNA"/>
</dbReference>
<feature type="domain" description="Aldehyde dehydrogenase" evidence="9">
    <location>
        <begin position="15"/>
        <end position="406"/>
    </location>
</feature>
<dbReference type="InterPro" id="IPR016162">
    <property type="entry name" value="Ald_DH_N"/>
</dbReference>
<dbReference type="Gene3D" id="3.40.309.10">
    <property type="entry name" value="Aldehyde Dehydrogenase, Chain A, domain 2"/>
    <property type="match status" value="1"/>
</dbReference>
<feature type="domain" description="Fe-containing alcohol dehydrogenase-like C-terminal" evidence="11">
    <location>
        <begin position="652"/>
        <end position="856"/>
    </location>
</feature>